<dbReference type="AlphaFoldDB" id="A0A485LPL6"/>
<dbReference type="GO" id="GO:0010181">
    <property type="term" value="F:FMN binding"/>
    <property type="evidence" value="ECO:0007669"/>
    <property type="project" value="InterPro"/>
</dbReference>
<reference evidence="5" key="2">
    <citation type="submission" date="2019-06" db="EMBL/GenBank/DDBJ databases">
        <title>Genomics analysis of Aphanomyces spp. identifies a new class of oomycete effector associated with host adaptation.</title>
        <authorList>
            <person name="Gaulin E."/>
        </authorList>
    </citation>
    <scope>NUCLEOTIDE SEQUENCE</scope>
    <source>
        <strain evidence="5">CBS 578.67</strain>
    </source>
</reference>
<dbReference type="FunFam" id="3.20.20.70:FF:000059">
    <property type="entry name" value="N-ethylmaleimide reductase, FMN-linked"/>
    <property type="match status" value="1"/>
</dbReference>
<dbReference type="GO" id="GO:0005829">
    <property type="term" value="C:cytosol"/>
    <property type="evidence" value="ECO:0007669"/>
    <property type="project" value="UniProtKB-ARBA"/>
</dbReference>
<dbReference type="SUPFAM" id="SSF51395">
    <property type="entry name" value="FMN-linked oxidoreductases"/>
    <property type="match status" value="1"/>
</dbReference>
<comment type="similarity">
    <text evidence="2">Belongs to the NADH:flavin oxidoreductase/NADH oxidase family.</text>
</comment>
<accession>A0A485LPL6</accession>
<dbReference type="Pfam" id="PF00724">
    <property type="entry name" value="Oxidored_FMN"/>
    <property type="match status" value="1"/>
</dbReference>
<feature type="domain" description="NADH:flavin oxidoreductase/NADH oxidase N-terminal" evidence="4">
    <location>
        <begin position="6"/>
        <end position="338"/>
    </location>
</feature>
<dbReference type="Proteomes" id="UP000332933">
    <property type="component" value="Unassembled WGS sequence"/>
</dbReference>
<dbReference type="PANTHER" id="PTHR22893:SF91">
    <property type="entry name" value="NADPH DEHYDROGENASE 2-RELATED"/>
    <property type="match status" value="1"/>
</dbReference>
<keyword evidence="3" id="KW-0560">Oxidoreductase</keyword>
<dbReference type="GO" id="GO:0016628">
    <property type="term" value="F:oxidoreductase activity, acting on the CH-CH group of donors, NAD or NADP as acceptor"/>
    <property type="evidence" value="ECO:0007669"/>
    <property type="project" value="UniProtKB-ARBA"/>
</dbReference>
<evidence type="ECO:0000259" key="4">
    <source>
        <dbReference type="Pfam" id="PF00724"/>
    </source>
</evidence>
<dbReference type="InterPro" id="IPR001155">
    <property type="entry name" value="OxRdtase_FMN_N"/>
</dbReference>
<evidence type="ECO:0000256" key="3">
    <source>
        <dbReference type="ARBA" id="ARBA00023002"/>
    </source>
</evidence>
<proteinExistence type="inferred from homology"/>
<comment type="cofactor">
    <cofactor evidence="1">
        <name>FMN</name>
        <dbReference type="ChEBI" id="CHEBI:58210"/>
    </cofactor>
</comment>
<dbReference type="EMBL" id="CAADRA010007364">
    <property type="protein sequence ID" value="VFU00683.1"/>
    <property type="molecule type" value="Genomic_DNA"/>
</dbReference>
<dbReference type="InterPro" id="IPR013785">
    <property type="entry name" value="Aldolase_TIM"/>
</dbReference>
<evidence type="ECO:0000313" key="5">
    <source>
        <dbReference type="EMBL" id="KAF0683959.1"/>
    </source>
</evidence>
<evidence type="ECO:0000256" key="1">
    <source>
        <dbReference type="ARBA" id="ARBA00001917"/>
    </source>
</evidence>
<name>A0A485LPL6_9STRA</name>
<dbReference type="OrthoDB" id="1663137at2759"/>
<dbReference type="PANTHER" id="PTHR22893">
    <property type="entry name" value="NADH OXIDOREDUCTASE-RELATED"/>
    <property type="match status" value="1"/>
</dbReference>
<gene>
    <name evidence="6" type="primary">Aste57867_24040</name>
    <name evidence="5" type="ORF">As57867_023967</name>
    <name evidence="6" type="ORF">ASTE57867_24040</name>
</gene>
<sequence length="363" mass="38805">MPPPTLFSPIQVGALHLRNRIFMAPLMRTRTGADHAPSAIMADYYAQRASAGLIVTEWSMVAPHTAAYDATPGLFNDTQAQAWAKITHAVHATGGAIFSQLNHPGRASHPALNGGVVPVAPSAIAIDATVQAKTPQGRQPHVVPHALSVDEISSIVEAFAAAATRAVDVAGFDGVELHGANGYLIDQFLNPQSNHRTDGYGGSVAHRTRFLAEVLAAVTDAVGSNRVGIRLAPLNNHNSMTDDDVCVSVEEVAKLCDAFELAYVHVRRQDFFQLHAPRDMLPIYRRHFRRGVLIGNAEYSQTEANEAIENGHVDAVAFGTAFLANPDLPARFATQAALNPADPATFYAGGNRGYTDYPSLTSS</sequence>
<dbReference type="Gene3D" id="3.20.20.70">
    <property type="entry name" value="Aldolase class I"/>
    <property type="match status" value="1"/>
</dbReference>
<dbReference type="EMBL" id="VJMH01007338">
    <property type="protein sequence ID" value="KAF0683959.1"/>
    <property type="molecule type" value="Genomic_DNA"/>
</dbReference>
<organism evidence="6 7">
    <name type="scientific">Aphanomyces stellatus</name>
    <dbReference type="NCBI Taxonomy" id="120398"/>
    <lineage>
        <taxon>Eukaryota</taxon>
        <taxon>Sar</taxon>
        <taxon>Stramenopiles</taxon>
        <taxon>Oomycota</taxon>
        <taxon>Saprolegniomycetes</taxon>
        <taxon>Saprolegniales</taxon>
        <taxon>Verrucalvaceae</taxon>
        <taxon>Aphanomyces</taxon>
    </lineage>
</organism>
<evidence type="ECO:0000313" key="7">
    <source>
        <dbReference type="Proteomes" id="UP000332933"/>
    </source>
</evidence>
<dbReference type="CDD" id="cd02933">
    <property type="entry name" value="OYE_like_FMN"/>
    <property type="match status" value="1"/>
</dbReference>
<evidence type="ECO:0000313" key="6">
    <source>
        <dbReference type="EMBL" id="VFU00683.1"/>
    </source>
</evidence>
<dbReference type="InterPro" id="IPR045247">
    <property type="entry name" value="Oye-like"/>
</dbReference>
<evidence type="ECO:0000256" key="2">
    <source>
        <dbReference type="ARBA" id="ARBA00005979"/>
    </source>
</evidence>
<protein>
    <submittedName>
        <fullName evidence="6">Aste57867_24040 protein</fullName>
    </submittedName>
</protein>
<keyword evidence="7" id="KW-1185">Reference proteome</keyword>
<reference evidence="6 7" key="1">
    <citation type="submission" date="2019-03" db="EMBL/GenBank/DDBJ databases">
        <authorList>
            <person name="Gaulin E."/>
            <person name="Dumas B."/>
        </authorList>
    </citation>
    <scope>NUCLEOTIDE SEQUENCE [LARGE SCALE GENOMIC DNA]</scope>
    <source>
        <strain evidence="6">CBS 568.67</strain>
    </source>
</reference>